<gene>
    <name evidence="3" type="ORF">SAMN05421579_13023</name>
</gene>
<name>A0A1I5CTF2_9GAMM</name>
<evidence type="ECO:0000256" key="1">
    <source>
        <dbReference type="SAM" id="Coils"/>
    </source>
</evidence>
<dbReference type="RefSeq" id="WP_092519922.1">
    <property type="nucleotide sequence ID" value="NZ_CAWRAH010000069.1"/>
</dbReference>
<evidence type="ECO:0000313" key="3">
    <source>
        <dbReference type="EMBL" id="SFN90207.1"/>
    </source>
</evidence>
<dbReference type="InterPro" id="IPR035404">
    <property type="entry name" value="DUF5405"/>
</dbReference>
<keyword evidence="1" id="KW-0175">Coiled coil</keyword>
<dbReference type="AlphaFoldDB" id="A0A1I5CTF2"/>
<evidence type="ECO:0000259" key="2">
    <source>
        <dbReference type="Pfam" id="PF17399"/>
    </source>
</evidence>
<dbReference type="STRING" id="53341.SAMN05421579_13023"/>
<reference evidence="4" key="1">
    <citation type="submission" date="2016-10" db="EMBL/GenBank/DDBJ databases">
        <authorList>
            <person name="Varghese N."/>
            <person name="Submissions S."/>
        </authorList>
    </citation>
    <scope>NUCLEOTIDE SEQUENCE [LARGE SCALE GENOMIC DNA]</scope>
    <source>
        <strain evidence="4">DSM 16522</strain>
    </source>
</reference>
<feature type="domain" description="DUF5405" evidence="2">
    <location>
        <begin position="7"/>
        <end position="81"/>
    </location>
</feature>
<dbReference type="Proteomes" id="UP000199011">
    <property type="component" value="Unassembled WGS sequence"/>
</dbReference>
<accession>A0A1I5CTF2</accession>
<dbReference type="OrthoDB" id="6445849at2"/>
<proteinExistence type="predicted"/>
<dbReference type="EMBL" id="FOVO01000030">
    <property type="protein sequence ID" value="SFN90207.1"/>
    <property type="molecule type" value="Genomic_DNA"/>
</dbReference>
<sequence length="105" mass="12247">MKLDLGKYVITSDSRKFILNTKTILKSGKNAGQETLRTIGYYRHLNQLMRDVMRMEIDSADIRTLQQLSDKIDLITRNTAEMLNNMSTEIHRCHAQIRELESQHP</sequence>
<protein>
    <recommendedName>
        <fullName evidence="2">DUF5405 domain-containing protein</fullName>
    </recommendedName>
</protein>
<dbReference type="Pfam" id="PF17399">
    <property type="entry name" value="DUF5405"/>
    <property type="match status" value="1"/>
</dbReference>
<keyword evidence="4" id="KW-1185">Reference proteome</keyword>
<organism evidence="3 4">
    <name type="scientific">Xenorhabdus japonica</name>
    <dbReference type="NCBI Taxonomy" id="53341"/>
    <lineage>
        <taxon>Bacteria</taxon>
        <taxon>Pseudomonadati</taxon>
        <taxon>Pseudomonadota</taxon>
        <taxon>Gammaproteobacteria</taxon>
        <taxon>Enterobacterales</taxon>
        <taxon>Morganellaceae</taxon>
        <taxon>Xenorhabdus</taxon>
    </lineage>
</organism>
<evidence type="ECO:0000313" key="4">
    <source>
        <dbReference type="Proteomes" id="UP000199011"/>
    </source>
</evidence>
<feature type="coiled-coil region" evidence="1">
    <location>
        <begin position="65"/>
        <end position="103"/>
    </location>
</feature>